<feature type="compositionally biased region" description="Basic and acidic residues" evidence="5">
    <location>
        <begin position="7"/>
        <end position="21"/>
    </location>
</feature>
<dbReference type="InterPro" id="IPR051187">
    <property type="entry name" value="Pre-mRNA_3'-end_processing_reg"/>
</dbReference>
<evidence type="ECO:0000256" key="1">
    <source>
        <dbReference type="ARBA" id="ARBA00004123"/>
    </source>
</evidence>
<dbReference type="PANTHER" id="PTHR13484:SF0">
    <property type="entry name" value="PRE-MRNA 3'-END-PROCESSING FACTOR FIP1"/>
    <property type="match status" value="1"/>
</dbReference>
<gene>
    <name evidence="8" type="primary">LOC108679490</name>
</gene>
<sequence>MTEVQDDDHWLYGEDNAEKEAASQQATSKEDNVPEGSDSADGKDAPADNSEQTQDQEKPDADAGASLEPNDKEALPSAGDAPAADATIGEGGKEGEDDAAGESSDEDDLTITIGELKKAAEVMTPGQHQARFQPKAAPTTGLKDDDFATAGKVNGVAVADLNLADYEDKPWRKPGADLSDYFNYGFNEQSWFKYCDRQKRMRMHESGSGLNSLGINVGKPFGYLSNSENKSNGAENNGNSTSRPPRASVPFNKRVDNPARPEGNSIQVMTADRREYSNKVMPPSYMSGPPPPMPHGPYDDMEFGGNMWEQGPDNGYYPPVSYYGTPPPAGPPAGPPVVQGPPPNFNAPPVSWNNPPPPMVPPPQMVPPAAHVAPPPPRWGGEVPPPPSLTGGISVGHGESPPQYRTDRDRDDSDDDRKRSRRHRRLSRSPSRPRHRTRSRSRSPSHKHKRKKSKRDRDAD</sequence>
<feature type="domain" description="Pre-mRNA polyadenylation factor Fip1" evidence="6">
    <location>
        <begin position="160"/>
        <end position="202"/>
    </location>
</feature>
<name>A0A8B7PBY8_HYAAZ</name>
<feature type="compositionally biased region" description="Pro residues" evidence="5">
    <location>
        <begin position="373"/>
        <end position="388"/>
    </location>
</feature>
<feature type="compositionally biased region" description="Pro residues" evidence="5">
    <location>
        <begin position="326"/>
        <end position="346"/>
    </location>
</feature>
<feature type="compositionally biased region" description="Pro residues" evidence="5">
    <location>
        <begin position="354"/>
        <end position="366"/>
    </location>
</feature>
<feature type="compositionally biased region" description="Polar residues" evidence="5">
    <location>
        <begin position="224"/>
        <end position="243"/>
    </location>
</feature>
<comment type="similarity">
    <text evidence="2">Belongs to the FIP1 family.</text>
</comment>
<feature type="region of interest" description="Disordered" evidence="5">
    <location>
        <begin position="224"/>
        <end position="263"/>
    </location>
</feature>
<dbReference type="OrthoDB" id="1917198at2759"/>
<dbReference type="GO" id="GO:0005847">
    <property type="term" value="C:mRNA cleavage and polyadenylation specificity factor complex"/>
    <property type="evidence" value="ECO:0007669"/>
    <property type="project" value="TreeGrafter"/>
</dbReference>
<evidence type="ECO:0000256" key="4">
    <source>
        <dbReference type="ARBA" id="ARBA00023242"/>
    </source>
</evidence>
<keyword evidence="3" id="KW-0507">mRNA processing</keyword>
<evidence type="ECO:0000313" key="7">
    <source>
        <dbReference type="Proteomes" id="UP000694843"/>
    </source>
</evidence>
<keyword evidence="4" id="KW-0539">Nucleus</keyword>
<evidence type="ECO:0000313" key="8">
    <source>
        <dbReference type="RefSeq" id="XP_018023603.1"/>
    </source>
</evidence>
<feature type="compositionally biased region" description="Basic and acidic residues" evidence="5">
    <location>
        <begin position="405"/>
        <end position="418"/>
    </location>
</feature>
<organism evidence="7 8">
    <name type="scientific">Hyalella azteca</name>
    <name type="common">Amphipod</name>
    <dbReference type="NCBI Taxonomy" id="294128"/>
    <lineage>
        <taxon>Eukaryota</taxon>
        <taxon>Metazoa</taxon>
        <taxon>Ecdysozoa</taxon>
        <taxon>Arthropoda</taxon>
        <taxon>Crustacea</taxon>
        <taxon>Multicrustacea</taxon>
        <taxon>Malacostraca</taxon>
        <taxon>Eumalacostraca</taxon>
        <taxon>Peracarida</taxon>
        <taxon>Amphipoda</taxon>
        <taxon>Senticaudata</taxon>
        <taxon>Talitrida</taxon>
        <taxon>Talitroidea</taxon>
        <taxon>Hyalellidae</taxon>
        <taxon>Hyalella</taxon>
    </lineage>
</organism>
<feature type="compositionally biased region" description="Acidic residues" evidence="5">
    <location>
        <begin position="95"/>
        <end position="109"/>
    </location>
</feature>
<feature type="region of interest" description="Disordered" evidence="5">
    <location>
        <begin position="326"/>
        <end position="460"/>
    </location>
</feature>
<comment type="subcellular location">
    <subcellularLocation>
        <location evidence="1">Nucleus</location>
    </subcellularLocation>
</comment>
<reference evidence="8" key="1">
    <citation type="submission" date="2025-08" db="UniProtKB">
        <authorList>
            <consortium name="RefSeq"/>
        </authorList>
    </citation>
    <scope>IDENTIFICATION</scope>
    <source>
        <tissue evidence="8">Whole organism</tissue>
    </source>
</reference>
<evidence type="ECO:0000256" key="2">
    <source>
        <dbReference type="ARBA" id="ARBA00007459"/>
    </source>
</evidence>
<dbReference type="GO" id="GO:0006397">
    <property type="term" value="P:mRNA processing"/>
    <property type="evidence" value="ECO:0007669"/>
    <property type="project" value="UniProtKB-KW"/>
</dbReference>
<dbReference type="RefSeq" id="XP_018023603.1">
    <property type="nucleotide sequence ID" value="XM_018168114.2"/>
</dbReference>
<accession>A0A8B7PBY8</accession>
<dbReference type="GeneID" id="108679490"/>
<feature type="region of interest" description="Disordered" evidence="5">
    <location>
        <begin position="123"/>
        <end position="145"/>
    </location>
</feature>
<evidence type="ECO:0000256" key="5">
    <source>
        <dbReference type="SAM" id="MobiDB-lite"/>
    </source>
</evidence>
<dbReference type="Pfam" id="PF05182">
    <property type="entry name" value="Fip1"/>
    <property type="match status" value="1"/>
</dbReference>
<feature type="region of interest" description="Disordered" evidence="5">
    <location>
        <begin position="1"/>
        <end position="109"/>
    </location>
</feature>
<dbReference type="PANTHER" id="PTHR13484">
    <property type="entry name" value="FIP1-LIKE 1 PROTEIN"/>
    <property type="match status" value="1"/>
</dbReference>
<keyword evidence="7" id="KW-1185">Reference proteome</keyword>
<evidence type="ECO:0000256" key="3">
    <source>
        <dbReference type="ARBA" id="ARBA00022664"/>
    </source>
</evidence>
<feature type="compositionally biased region" description="Basic residues" evidence="5">
    <location>
        <begin position="419"/>
        <end position="454"/>
    </location>
</feature>
<protein>
    <submittedName>
        <fullName evidence="8">Pre-mRNA 3'-end-processing factor FIP1 isoform X1</fullName>
    </submittedName>
</protein>
<dbReference type="InterPro" id="IPR007854">
    <property type="entry name" value="Fip1_dom"/>
</dbReference>
<dbReference type="AlphaFoldDB" id="A0A8B7PBY8"/>
<proteinExistence type="inferred from homology"/>
<dbReference type="KEGG" id="hazt:108679490"/>
<dbReference type="Proteomes" id="UP000694843">
    <property type="component" value="Unplaced"/>
</dbReference>
<evidence type="ECO:0000259" key="6">
    <source>
        <dbReference type="Pfam" id="PF05182"/>
    </source>
</evidence>
<dbReference type="OMA" id="QHSRAGF"/>